<evidence type="ECO:0000313" key="2">
    <source>
        <dbReference type="Proteomes" id="UP001145114"/>
    </source>
</evidence>
<dbReference type="Proteomes" id="UP001145114">
    <property type="component" value="Unassembled WGS sequence"/>
</dbReference>
<accession>A0ACC1HWQ3</accession>
<dbReference type="EMBL" id="JAMZIH010000024">
    <property type="protein sequence ID" value="KAJ1680193.1"/>
    <property type="molecule type" value="Genomic_DNA"/>
</dbReference>
<name>A0ACC1HWQ3_9FUNG</name>
<sequence length="448" mass="51680">MSRHANKGCHALWLYTPPASYEVELVDCPSPEVGQVDGGSSSEHKYHHGMRLSHVVSNDRITAPDHFQDVRCISFEFECSAPSWSPGDCAFIRPQNLAPNVDLFLRLMNWESIADKTLRIDPKPGVHRQSHLPQKTTLRHLATHFFDIMGVPRRSFFEMVAHFSTDEDEREKCCEFASAEGQDDLHDYCTRPRRSLLEVLADFASIRDIPLDYIFDVFPAIRPRYFSISSDYSHQTGRAVLTVGIVDYQTKIRTRRRGVCTSWLAKLSPGSPVHLNVTKGTMKLPPDPDVPIIMVGPGTGIAAFIAFIENRIEHESRVIADNMQDVVGVDNVLFFGSRYKDKDFLYGKQLLEWQDKGYLRLFTAFSRDQEEKIYVQHRIVQNAKYLWSLIQDRRAMIFVSGNANRMPDDVRRAFARVFVEQGKMSEQEAIDELRMMERTRQYQEECWY</sequence>
<keyword evidence="2" id="KW-1185">Reference proteome</keyword>
<evidence type="ECO:0000313" key="1">
    <source>
        <dbReference type="EMBL" id="KAJ1680193.1"/>
    </source>
</evidence>
<protein>
    <submittedName>
        <fullName evidence="1">NAPDH-dependent diflavin reductase</fullName>
    </submittedName>
</protein>
<comment type="caution">
    <text evidence="1">The sequence shown here is derived from an EMBL/GenBank/DDBJ whole genome shotgun (WGS) entry which is preliminary data.</text>
</comment>
<gene>
    <name evidence="1" type="primary">TAH18_2</name>
    <name evidence="1" type="ORF">EV182_000498</name>
</gene>
<reference evidence="1" key="1">
    <citation type="submission" date="2022-06" db="EMBL/GenBank/DDBJ databases">
        <title>Phylogenomic reconstructions and comparative analyses of Kickxellomycotina fungi.</title>
        <authorList>
            <person name="Reynolds N.K."/>
            <person name="Stajich J.E."/>
            <person name="Barry K."/>
            <person name="Grigoriev I.V."/>
            <person name="Crous P."/>
            <person name="Smith M.E."/>
        </authorList>
    </citation>
    <scope>NUCLEOTIDE SEQUENCE</scope>
    <source>
        <strain evidence="1">RSA 2271</strain>
    </source>
</reference>
<proteinExistence type="predicted"/>
<organism evidence="1 2">
    <name type="scientific">Spiromyces aspiralis</name>
    <dbReference type="NCBI Taxonomy" id="68401"/>
    <lineage>
        <taxon>Eukaryota</taxon>
        <taxon>Fungi</taxon>
        <taxon>Fungi incertae sedis</taxon>
        <taxon>Zoopagomycota</taxon>
        <taxon>Kickxellomycotina</taxon>
        <taxon>Kickxellomycetes</taxon>
        <taxon>Kickxellales</taxon>
        <taxon>Kickxellaceae</taxon>
        <taxon>Spiromyces</taxon>
    </lineage>
</organism>